<dbReference type="AlphaFoldDB" id="A0A516IT24"/>
<gene>
    <name evidence="2" type="ORF">FMM02_08795</name>
</gene>
<evidence type="ECO:0000313" key="2">
    <source>
        <dbReference type="EMBL" id="QDP20045.1"/>
    </source>
</evidence>
<protein>
    <submittedName>
        <fullName evidence="2">DUF1049 domain-containing protein</fullName>
    </submittedName>
</protein>
<keyword evidence="1" id="KW-0472">Membrane</keyword>
<dbReference type="Proteomes" id="UP000321857">
    <property type="component" value="Chromosome"/>
</dbReference>
<dbReference type="EMBL" id="CP041659">
    <property type="protein sequence ID" value="QDP20045.1"/>
    <property type="molecule type" value="Genomic_DNA"/>
</dbReference>
<dbReference type="OrthoDB" id="7595841at2"/>
<keyword evidence="3" id="KW-1185">Reference proteome</keyword>
<name>A0A516IT24_9SPHN</name>
<feature type="transmembrane region" description="Helical" evidence="1">
    <location>
        <begin position="41"/>
        <end position="60"/>
    </location>
</feature>
<sequence length="93" mass="10370">MNFLKTLFWVVVAVSLAIFATRNWTDVSVSLWGGIQADIKLPALLLLTFLIGFLPTYFIMRGRIWSLQRKLMLSQGPTVAPVAPPPARDDEPA</sequence>
<dbReference type="KEGG" id="sxa:FMM02_08795"/>
<accession>A0A516IT24</accession>
<evidence type="ECO:0000313" key="3">
    <source>
        <dbReference type="Proteomes" id="UP000321857"/>
    </source>
</evidence>
<reference evidence="2 3" key="1">
    <citation type="submission" date="2019-07" db="EMBL/GenBank/DDBJ databases">
        <title>Sphingomonas AE3 Genome sequencing and assembly.</title>
        <authorList>
            <person name="Kim H."/>
        </authorList>
    </citation>
    <scope>NUCLEOTIDE SEQUENCE [LARGE SCALE GENOMIC DNA]</scope>
    <source>
        <strain evidence="2 3">AE3</strain>
    </source>
</reference>
<organism evidence="2 3">
    <name type="scientific">Sphingomonas xanthus</name>
    <dbReference type="NCBI Taxonomy" id="2594473"/>
    <lineage>
        <taxon>Bacteria</taxon>
        <taxon>Pseudomonadati</taxon>
        <taxon>Pseudomonadota</taxon>
        <taxon>Alphaproteobacteria</taxon>
        <taxon>Sphingomonadales</taxon>
        <taxon>Sphingomonadaceae</taxon>
        <taxon>Sphingomonas</taxon>
    </lineage>
</organism>
<dbReference type="RefSeq" id="WP_147494494.1">
    <property type="nucleotide sequence ID" value="NZ_CP041659.1"/>
</dbReference>
<evidence type="ECO:0000256" key="1">
    <source>
        <dbReference type="SAM" id="Phobius"/>
    </source>
</evidence>
<keyword evidence="1" id="KW-1133">Transmembrane helix</keyword>
<proteinExistence type="predicted"/>
<keyword evidence="1" id="KW-0812">Transmembrane</keyword>